<dbReference type="Proteomes" id="UP001448858">
    <property type="component" value="Chromosome"/>
</dbReference>
<accession>A0ABZ2ZY94</accession>
<dbReference type="Gene3D" id="1.20.120.450">
    <property type="entry name" value="dinb family like domain"/>
    <property type="match status" value="1"/>
</dbReference>
<evidence type="ECO:0000313" key="1">
    <source>
        <dbReference type="EMBL" id="WZP16827.1"/>
    </source>
</evidence>
<dbReference type="SUPFAM" id="SSF109854">
    <property type="entry name" value="DinB/YfiT-like putative metalloenzymes"/>
    <property type="match status" value="1"/>
</dbReference>
<evidence type="ECO:0000313" key="2">
    <source>
        <dbReference type="Proteomes" id="UP001448858"/>
    </source>
</evidence>
<sequence>MDWDNDPDWPWRTAAEDSPDELLDLWNGAVERSRQRLADALDGGGPGMLLPPVNGDVGSLRRMLIDLVEEYARHVGHADLIRESVDGLVGEDPPAGFPSPGAGVR</sequence>
<keyword evidence="2" id="KW-1185">Reference proteome</keyword>
<organism evidence="1 2">
    <name type="scientific">Arthrobacter citreus</name>
    <dbReference type="NCBI Taxonomy" id="1670"/>
    <lineage>
        <taxon>Bacteria</taxon>
        <taxon>Bacillati</taxon>
        <taxon>Actinomycetota</taxon>
        <taxon>Actinomycetes</taxon>
        <taxon>Micrococcales</taxon>
        <taxon>Micrococcaceae</taxon>
        <taxon>Arthrobacter</taxon>
    </lineage>
</organism>
<gene>
    <name evidence="1" type="ORF">AAE021_04465</name>
</gene>
<proteinExistence type="predicted"/>
<reference evidence="1 2" key="1">
    <citation type="submission" date="2024-04" db="EMBL/GenBank/DDBJ databases">
        <title>Arthrobacter sp. from Plains bison fecal sample.</title>
        <authorList>
            <person name="Ruzzini A."/>
        </authorList>
    </citation>
    <scope>NUCLEOTIDE SEQUENCE [LARGE SCALE GENOMIC DNA]</scope>
    <source>
        <strain evidence="1 2">EINP1</strain>
    </source>
</reference>
<dbReference type="InterPro" id="IPR007061">
    <property type="entry name" value="MST-like"/>
</dbReference>
<dbReference type="Pfam" id="PF04978">
    <property type="entry name" value="MST"/>
    <property type="match status" value="1"/>
</dbReference>
<dbReference type="InterPro" id="IPR034660">
    <property type="entry name" value="DinB/YfiT-like"/>
</dbReference>
<dbReference type="EMBL" id="CP151657">
    <property type="protein sequence ID" value="WZP16827.1"/>
    <property type="molecule type" value="Genomic_DNA"/>
</dbReference>
<name>A0ABZ2ZY94_9MICC</name>
<protein>
    <submittedName>
        <fullName evidence="1">DUF664 domain-containing protein</fullName>
    </submittedName>
</protein>
<dbReference type="RefSeq" id="WP_342024426.1">
    <property type="nucleotide sequence ID" value="NZ_CP151657.1"/>
</dbReference>